<evidence type="ECO:0000313" key="2">
    <source>
        <dbReference type="EMBL" id="RKF26521.1"/>
    </source>
</evidence>
<evidence type="ECO:0000256" key="1">
    <source>
        <dbReference type="SAM" id="MobiDB-lite"/>
    </source>
</evidence>
<dbReference type="AlphaFoldDB" id="A0A420F0N5"/>
<comment type="caution">
    <text evidence="2">The sequence shown here is derived from an EMBL/GenBank/DDBJ whole genome shotgun (WGS) entry which is preliminary data.</text>
</comment>
<name>A0A420F0N5_9ACTN</name>
<organism evidence="2 3">
    <name type="scientific">Micromonospora globbae</name>
    <dbReference type="NCBI Taxonomy" id="1894969"/>
    <lineage>
        <taxon>Bacteria</taxon>
        <taxon>Bacillati</taxon>
        <taxon>Actinomycetota</taxon>
        <taxon>Actinomycetes</taxon>
        <taxon>Micromonosporales</taxon>
        <taxon>Micromonosporaceae</taxon>
        <taxon>Micromonospora</taxon>
    </lineage>
</organism>
<dbReference type="Proteomes" id="UP000285744">
    <property type="component" value="Unassembled WGS sequence"/>
</dbReference>
<gene>
    <name evidence="2" type="ORF">D7I43_16150</name>
</gene>
<protein>
    <submittedName>
        <fullName evidence="2">Uncharacterized protein</fullName>
    </submittedName>
</protein>
<evidence type="ECO:0000313" key="3">
    <source>
        <dbReference type="Proteomes" id="UP000285744"/>
    </source>
</evidence>
<feature type="region of interest" description="Disordered" evidence="1">
    <location>
        <begin position="29"/>
        <end position="66"/>
    </location>
</feature>
<dbReference type="EMBL" id="RAQQ01000010">
    <property type="protein sequence ID" value="RKF26521.1"/>
    <property type="molecule type" value="Genomic_DNA"/>
</dbReference>
<feature type="region of interest" description="Disordered" evidence="1">
    <location>
        <begin position="79"/>
        <end position="107"/>
    </location>
</feature>
<proteinExistence type="predicted"/>
<reference evidence="2 3" key="1">
    <citation type="journal article" date="2018" name="Int. J. Syst. Evol. Microbiol.">
        <title>Micromonospora globbae sp. nov., an endophytic actinomycete isolated from roots of Globba winitii C. H. Wright.</title>
        <authorList>
            <person name="Kuncharoen N."/>
            <person name="Pittayakhajonwut P."/>
            <person name="Tanasupawat S."/>
        </authorList>
    </citation>
    <scope>NUCLEOTIDE SEQUENCE [LARGE SCALE GENOMIC DNA]</scope>
    <source>
        <strain evidence="2 3">WPS1-2</strain>
    </source>
</reference>
<sequence length="107" mass="10977">MRTRDLIVAVAEANEVAVSISQERSLVAARQPQPQSRQHLVSDVAAKTRQHPGAVDQLESPPVRAGTAITAARRLGGSSAGLRSVCGGSRASEDPASLLPGATDVAA</sequence>
<accession>A0A420F0N5</accession>